<evidence type="ECO:0000256" key="1">
    <source>
        <dbReference type="SAM" id="MobiDB-lite"/>
    </source>
</evidence>
<dbReference type="Pfam" id="PF06946">
    <property type="entry name" value="Phage_holin_5_1"/>
    <property type="match status" value="1"/>
</dbReference>
<dbReference type="Proteomes" id="UP001152422">
    <property type="component" value="Unassembled WGS sequence"/>
</dbReference>
<evidence type="ECO:0000256" key="2">
    <source>
        <dbReference type="SAM" id="Phobius"/>
    </source>
</evidence>
<feature type="region of interest" description="Disordered" evidence="1">
    <location>
        <begin position="81"/>
        <end position="101"/>
    </location>
</feature>
<name>A0A9X4L1S5_9STAP</name>
<reference evidence="3" key="1">
    <citation type="submission" date="2022-05" db="EMBL/GenBank/DDBJ databases">
        <title>Comparative genomics of Staphylococcus equorum isolates.</title>
        <authorList>
            <person name="Luelf R.H."/>
        </authorList>
    </citation>
    <scope>NUCLEOTIDE SEQUENCE</scope>
    <source>
        <strain evidence="3">TMW 2.2497</strain>
    </source>
</reference>
<keyword evidence="2" id="KW-1133">Transmembrane helix</keyword>
<evidence type="ECO:0000313" key="4">
    <source>
        <dbReference type="Proteomes" id="UP001152422"/>
    </source>
</evidence>
<evidence type="ECO:0000313" key="3">
    <source>
        <dbReference type="EMBL" id="MDG0844862.1"/>
    </source>
</evidence>
<proteinExistence type="predicted"/>
<evidence type="ECO:0008006" key="5">
    <source>
        <dbReference type="Google" id="ProtNLM"/>
    </source>
</evidence>
<dbReference type="InterPro" id="IPR009708">
    <property type="entry name" value="Phage_A118_holin/antiholin"/>
</dbReference>
<keyword evidence="2" id="KW-0472">Membrane</keyword>
<feature type="transmembrane region" description="Helical" evidence="2">
    <location>
        <begin position="31"/>
        <end position="51"/>
    </location>
</feature>
<comment type="caution">
    <text evidence="3">The sequence shown here is derived from an EMBL/GenBank/DDBJ whole genome shotgun (WGS) entry which is preliminary data.</text>
</comment>
<dbReference type="RefSeq" id="WP_002512376.1">
    <property type="nucleotide sequence ID" value="NZ_JAMBPY010000001.1"/>
</dbReference>
<sequence>MEQIITFATIISVLTIGIIQGVKQTGAIPKNIIPLISIIIGGLIGGISVFIPEIFSELSVGARILGGVISGLMATGLWETGKQRSGNTKDNHQKQGGGNIK</sequence>
<accession>A0A9X4L1S5</accession>
<protein>
    <recommendedName>
        <fullName evidence="5">Holin</fullName>
    </recommendedName>
</protein>
<feature type="transmembrane region" description="Helical" evidence="2">
    <location>
        <begin position="58"/>
        <end position="78"/>
    </location>
</feature>
<dbReference type="AlphaFoldDB" id="A0A9X4L1S5"/>
<dbReference type="EMBL" id="JAMBQA010000001">
    <property type="protein sequence ID" value="MDG0844862.1"/>
    <property type="molecule type" value="Genomic_DNA"/>
</dbReference>
<gene>
    <name evidence="3" type="ORF">M4L89_01215</name>
</gene>
<keyword evidence="2" id="KW-0812">Transmembrane</keyword>
<keyword evidence="4" id="KW-1185">Reference proteome</keyword>
<organism evidence="3 4">
    <name type="scientific">Staphylococcus equorum</name>
    <dbReference type="NCBI Taxonomy" id="246432"/>
    <lineage>
        <taxon>Bacteria</taxon>
        <taxon>Bacillati</taxon>
        <taxon>Bacillota</taxon>
        <taxon>Bacilli</taxon>
        <taxon>Bacillales</taxon>
        <taxon>Staphylococcaceae</taxon>
        <taxon>Staphylococcus</taxon>
    </lineage>
</organism>